<feature type="compositionally biased region" description="Basic and acidic residues" evidence="1">
    <location>
        <begin position="363"/>
        <end position="385"/>
    </location>
</feature>
<proteinExistence type="predicted"/>
<dbReference type="EMBL" id="WNWQ01000501">
    <property type="protein sequence ID" value="KAE9966879.1"/>
    <property type="molecule type" value="Genomic_DNA"/>
</dbReference>
<name>A0A8H3YN89_VENIN</name>
<gene>
    <name evidence="2" type="ORF">BLS_006762</name>
</gene>
<feature type="region of interest" description="Disordered" evidence="1">
    <location>
        <begin position="363"/>
        <end position="432"/>
    </location>
</feature>
<sequence>MEEHQSSLLDPSEELLDHAPSDHDGCPQLQSKLLSLPTELRLHILGYLLPDRDSVPIRPSHSRSHPFIMTRNRATDRDRESFKALQRKHATGTQDAHLGRGYVSTRMNLEPSYPEVMRVNRQIYQESIHLIWTSSEKQVEVKLEKDGLYIFSTLYKASMEDQNLPHLGSDLRNVKSILLVIRDQDYKNWPSRVLMNVLGLALLGNKSLVKLSIVFWFLIRQQHDGLDGHRHGHRDAQCREQLQEALQMFHDRRPKRRRDPSIKASRKLLNGFLHYMDDFPRLFPAARWSPHPGYAEDSATLMQRAFEAYTDGNVKVFAKVLDDTETRYLEEQAHGLASLNKMRRALGDKAAKDGVAKDGVAKDEVAKDGAAKDGAAKDGAAKDGAAEDGAAEDGAAKGGAAKDGAAKDGAAKDEAAKDGAAKDGAAKDGAAQ</sequence>
<evidence type="ECO:0000313" key="3">
    <source>
        <dbReference type="Proteomes" id="UP000433883"/>
    </source>
</evidence>
<protein>
    <recommendedName>
        <fullName evidence="4">F-box domain-containing protein</fullName>
    </recommendedName>
</protein>
<organism evidence="2 3">
    <name type="scientific">Venturia inaequalis</name>
    <name type="common">Apple scab fungus</name>
    <dbReference type="NCBI Taxonomy" id="5025"/>
    <lineage>
        <taxon>Eukaryota</taxon>
        <taxon>Fungi</taxon>
        <taxon>Dikarya</taxon>
        <taxon>Ascomycota</taxon>
        <taxon>Pezizomycotina</taxon>
        <taxon>Dothideomycetes</taxon>
        <taxon>Pleosporomycetidae</taxon>
        <taxon>Venturiales</taxon>
        <taxon>Venturiaceae</taxon>
        <taxon>Venturia</taxon>
    </lineage>
</organism>
<feature type="compositionally biased region" description="Basic and acidic residues" evidence="1">
    <location>
        <begin position="404"/>
        <end position="426"/>
    </location>
</feature>
<dbReference type="AlphaFoldDB" id="A0A8H3YN89"/>
<evidence type="ECO:0000256" key="1">
    <source>
        <dbReference type="SAM" id="MobiDB-lite"/>
    </source>
</evidence>
<reference evidence="2 3" key="1">
    <citation type="submission" date="2019-11" db="EMBL/GenBank/DDBJ databases">
        <title>Venturia inaequalis Genome Resource.</title>
        <authorList>
            <person name="Lichtner F.J."/>
        </authorList>
    </citation>
    <scope>NUCLEOTIDE SEQUENCE [LARGE SCALE GENOMIC DNA]</scope>
    <source>
        <strain evidence="2">Bline_iso_100314</strain>
    </source>
</reference>
<dbReference type="Proteomes" id="UP000433883">
    <property type="component" value="Unassembled WGS sequence"/>
</dbReference>
<evidence type="ECO:0000313" key="2">
    <source>
        <dbReference type="EMBL" id="KAE9966879.1"/>
    </source>
</evidence>
<comment type="caution">
    <text evidence="2">The sequence shown here is derived from an EMBL/GenBank/DDBJ whole genome shotgun (WGS) entry which is preliminary data.</text>
</comment>
<feature type="region of interest" description="Disordered" evidence="1">
    <location>
        <begin position="1"/>
        <end position="26"/>
    </location>
</feature>
<feature type="compositionally biased region" description="Basic and acidic residues" evidence="1">
    <location>
        <begin position="15"/>
        <end position="25"/>
    </location>
</feature>
<evidence type="ECO:0008006" key="4">
    <source>
        <dbReference type="Google" id="ProtNLM"/>
    </source>
</evidence>
<feature type="compositionally biased region" description="Low complexity" evidence="1">
    <location>
        <begin position="1"/>
        <end position="10"/>
    </location>
</feature>
<accession>A0A8H3YN89</accession>